<organism evidence="2 3">
    <name type="scientific">Pisolithus microcarpus 441</name>
    <dbReference type="NCBI Taxonomy" id="765257"/>
    <lineage>
        <taxon>Eukaryota</taxon>
        <taxon>Fungi</taxon>
        <taxon>Dikarya</taxon>
        <taxon>Basidiomycota</taxon>
        <taxon>Agaricomycotina</taxon>
        <taxon>Agaricomycetes</taxon>
        <taxon>Agaricomycetidae</taxon>
        <taxon>Boletales</taxon>
        <taxon>Sclerodermatineae</taxon>
        <taxon>Pisolithaceae</taxon>
        <taxon>Pisolithus</taxon>
    </lineage>
</organism>
<evidence type="ECO:0000313" key="3">
    <source>
        <dbReference type="Proteomes" id="UP000054018"/>
    </source>
</evidence>
<feature type="region of interest" description="Disordered" evidence="1">
    <location>
        <begin position="197"/>
        <end position="336"/>
    </location>
</feature>
<gene>
    <name evidence="2" type="ORF">PISMIDRAFT_289347</name>
</gene>
<reference evidence="3" key="2">
    <citation type="submission" date="2015-01" db="EMBL/GenBank/DDBJ databases">
        <title>Evolutionary Origins and Diversification of the Mycorrhizal Mutualists.</title>
        <authorList>
            <consortium name="DOE Joint Genome Institute"/>
            <consortium name="Mycorrhizal Genomics Consortium"/>
            <person name="Kohler A."/>
            <person name="Kuo A."/>
            <person name="Nagy L.G."/>
            <person name="Floudas D."/>
            <person name="Copeland A."/>
            <person name="Barry K.W."/>
            <person name="Cichocki N."/>
            <person name="Veneault-Fourrey C."/>
            <person name="LaButti K."/>
            <person name="Lindquist E.A."/>
            <person name="Lipzen A."/>
            <person name="Lundell T."/>
            <person name="Morin E."/>
            <person name="Murat C."/>
            <person name="Riley R."/>
            <person name="Ohm R."/>
            <person name="Sun H."/>
            <person name="Tunlid A."/>
            <person name="Henrissat B."/>
            <person name="Grigoriev I.V."/>
            <person name="Hibbett D.S."/>
            <person name="Martin F."/>
        </authorList>
    </citation>
    <scope>NUCLEOTIDE SEQUENCE [LARGE SCALE GENOMIC DNA]</scope>
    <source>
        <strain evidence="3">441</strain>
    </source>
</reference>
<feature type="compositionally biased region" description="Pro residues" evidence="1">
    <location>
        <begin position="82"/>
        <end position="94"/>
    </location>
</feature>
<evidence type="ECO:0000256" key="1">
    <source>
        <dbReference type="SAM" id="MobiDB-lite"/>
    </source>
</evidence>
<feature type="region of interest" description="Disordered" evidence="1">
    <location>
        <begin position="143"/>
        <end position="175"/>
    </location>
</feature>
<evidence type="ECO:0000313" key="2">
    <source>
        <dbReference type="EMBL" id="KIK15767.1"/>
    </source>
</evidence>
<protein>
    <submittedName>
        <fullName evidence="2">Uncharacterized protein</fullName>
    </submittedName>
</protein>
<feature type="compositionally biased region" description="Polar residues" evidence="1">
    <location>
        <begin position="150"/>
        <end position="167"/>
    </location>
</feature>
<feature type="compositionally biased region" description="Polar residues" evidence="1">
    <location>
        <begin position="35"/>
        <end position="45"/>
    </location>
</feature>
<keyword evidence="3" id="KW-1185">Reference proteome</keyword>
<dbReference type="HOGENOM" id="CLU_055149_0_0_1"/>
<dbReference type="OrthoDB" id="2563900at2759"/>
<name>A0A0C9Z097_9AGAM</name>
<dbReference type="STRING" id="765257.A0A0C9Z097"/>
<sequence>MVSSQGHHTPPTDLRRMTSSSTLLTPSHREHRLSNHTSQHLQTGSARVGSRSPSSIPSSPTSAHSSSSAIFERDIEPLGTASPPPSQTHPPNPHRIPRSKTTEQLEQNVPSVLDTAAAILTSASPMEEDQIAVVTPACERPFRPGGSGFASPNWSLRSRSPSPTGTGIRSVGACSSAAGPRTSLLLSVPGSPSAPLPPLPFPILTSSTSPKDTSLGQQQQKLTIQTSPSALTPSMSPPKAISNNQPHPSPSVSTPTSVYYSTVSSTDGSQGSPTTTTAEQPPMSLAATQPQSQPQSSTTTTFTPPNPNAIATTGTMKTTTHVHSPASQHAVPSTIASSPYTAGSPYIYPTSLSHPPSPTPTQKRLSFISYTDLLASTPAATIPLSSFTNCSVAEPPPHIPRVSGYTGYTGCVGAVPCGRDRDVIAREGGRTGSDRSAGERDSVIMLEDLGGEWAREGLGRGLEERLEALMSVPDRT</sequence>
<dbReference type="EMBL" id="KN833878">
    <property type="protein sequence ID" value="KIK15767.1"/>
    <property type="molecule type" value="Genomic_DNA"/>
</dbReference>
<dbReference type="AlphaFoldDB" id="A0A0C9Z097"/>
<feature type="compositionally biased region" description="Low complexity" evidence="1">
    <location>
        <begin position="284"/>
        <end position="319"/>
    </location>
</feature>
<feature type="compositionally biased region" description="Low complexity" evidence="1">
    <location>
        <begin position="50"/>
        <end position="68"/>
    </location>
</feature>
<feature type="compositionally biased region" description="Polar residues" evidence="1">
    <location>
        <begin position="211"/>
        <end position="234"/>
    </location>
</feature>
<accession>A0A0C9Z097</accession>
<feature type="region of interest" description="Disordered" evidence="1">
    <location>
        <begin position="1"/>
        <end position="98"/>
    </location>
</feature>
<feature type="compositionally biased region" description="Polar residues" evidence="1">
    <location>
        <begin position="267"/>
        <end position="279"/>
    </location>
</feature>
<dbReference type="Proteomes" id="UP000054018">
    <property type="component" value="Unassembled WGS sequence"/>
</dbReference>
<feature type="compositionally biased region" description="Low complexity" evidence="1">
    <location>
        <begin position="250"/>
        <end position="266"/>
    </location>
</feature>
<reference evidence="2 3" key="1">
    <citation type="submission" date="2014-04" db="EMBL/GenBank/DDBJ databases">
        <authorList>
            <consortium name="DOE Joint Genome Institute"/>
            <person name="Kuo A."/>
            <person name="Kohler A."/>
            <person name="Costa M.D."/>
            <person name="Nagy L.G."/>
            <person name="Floudas D."/>
            <person name="Copeland A."/>
            <person name="Barry K.W."/>
            <person name="Cichocki N."/>
            <person name="Veneault-Fourrey C."/>
            <person name="LaButti K."/>
            <person name="Lindquist E.A."/>
            <person name="Lipzen A."/>
            <person name="Lundell T."/>
            <person name="Morin E."/>
            <person name="Murat C."/>
            <person name="Sun H."/>
            <person name="Tunlid A."/>
            <person name="Henrissat B."/>
            <person name="Grigoriev I.V."/>
            <person name="Hibbett D.S."/>
            <person name="Martin F."/>
            <person name="Nordberg H.P."/>
            <person name="Cantor M.N."/>
            <person name="Hua S.X."/>
        </authorList>
    </citation>
    <scope>NUCLEOTIDE SEQUENCE [LARGE SCALE GENOMIC DNA]</scope>
    <source>
        <strain evidence="2 3">441</strain>
    </source>
</reference>
<proteinExistence type="predicted"/>
<feature type="compositionally biased region" description="Polar residues" evidence="1">
    <location>
        <begin position="321"/>
        <end position="336"/>
    </location>
</feature>